<dbReference type="SUPFAM" id="SSF51182">
    <property type="entry name" value="RmlC-like cupins"/>
    <property type="match status" value="1"/>
</dbReference>
<reference evidence="2 4" key="1">
    <citation type="submission" date="2020-01" db="EMBL/GenBank/DDBJ databases">
        <authorList>
            <consortium name="DOE Joint Genome Institute"/>
            <person name="Haridas S."/>
            <person name="Albert R."/>
            <person name="Binder M."/>
            <person name="Bloem J."/>
            <person name="Labutti K."/>
            <person name="Salamov A."/>
            <person name="Andreopoulos B."/>
            <person name="Baker S.E."/>
            <person name="Barry K."/>
            <person name="Bills G."/>
            <person name="Bluhm B.H."/>
            <person name="Cannon C."/>
            <person name="Castanera R."/>
            <person name="Culley D.E."/>
            <person name="Daum C."/>
            <person name="Ezra D."/>
            <person name="Gonzalez J.B."/>
            <person name="Henrissat B."/>
            <person name="Kuo A."/>
            <person name="Liang C."/>
            <person name="Lipzen A."/>
            <person name="Lutzoni F."/>
            <person name="Magnuson J."/>
            <person name="Mondo S."/>
            <person name="Nolan M."/>
            <person name="Ohm R."/>
            <person name="Pangilinan J."/>
            <person name="Park H.-J."/>
            <person name="Ramirez L."/>
            <person name="Alfaro M."/>
            <person name="Sun H."/>
            <person name="Tritt A."/>
            <person name="Yoshinaga Y."/>
            <person name="Zwiers L.-H."/>
            <person name="Turgeon B.G."/>
            <person name="Goodwin S.B."/>
            <person name="Spatafora J.W."/>
            <person name="Crous P.W."/>
            <person name="Grigoriev I.V."/>
        </authorList>
    </citation>
    <scope>NUCLEOTIDE SEQUENCE</scope>
    <source>
        <strain evidence="2 4">CBS 781.70</strain>
    </source>
</reference>
<dbReference type="AlphaFoldDB" id="A0A6G1G9T8"/>
<dbReference type="RefSeq" id="XP_033536337.1">
    <property type="nucleotide sequence ID" value="XM_033681063.1"/>
</dbReference>
<reference evidence="4" key="2">
    <citation type="submission" date="2020-04" db="EMBL/GenBank/DDBJ databases">
        <authorList>
            <consortium name="NCBI Genome Project"/>
        </authorList>
    </citation>
    <scope>NUCLEOTIDE SEQUENCE</scope>
    <source>
        <strain evidence="4">CBS 781.70</strain>
    </source>
</reference>
<dbReference type="PANTHER" id="PTHR38599:SF1">
    <property type="entry name" value="CUPIN DOMAIN PROTEIN (AFU_ORTHOLOGUE AFUA_3G13620)"/>
    <property type="match status" value="1"/>
</dbReference>
<reference evidence="4" key="3">
    <citation type="submission" date="2025-04" db="UniProtKB">
        <authorList>
            <consortium name="RefSeq"/>
        </authorList>
    </citation>
    <scope>IDENTIFICATION</scope>
    <source>
        <strain evidence="4">CBS 781.70</strain>
    </source>
</reference>
<dbReference type="InterPro" id="IPR013096">
    <property type="entry name" value="Cupin_2"/>
</dbReference>
<dbReference type="GeneID" id="54421633"/>
<dbReference type="OrthoDB" id="5793281at2759"/>
<dbReference type="Pfam" id="PF07883">
    <property type="entry name" value="Cupin_2"/>
    <property type="match status" value="1"/>
</dbReference>
<dbReference type="Proteomes" id="UP000504638">
    <property type="component" value="Unplaced"/>
</dbReference>
<evidence type="ECO:0000313" key="4">
    <source>
        <dbReference type="RefSeq" id="XP_033536337.1"/>
    </source>
</evidence>
<dbReference type="EMBL" id="ML975152">
    <property type="protein sequence ID" value="KAF1814706.1"/>
    <property type="molecule type" value="Genomic_DNA"/>
</dbReference>
<accession>A0A6G1G9T8</accession>
<feature type="domain" description="Cupin type-2" evidence="1">
    <location>
        <begin position="39"/>
        <end position="109"/>
    </location>
</feature>
<dbReference type="PANTHER" id="PTHR38599">
    <property type="entry name" value="CUPIN DOMAIN PROTEIN (AFU_ORTHOLOGUE AFUA_3G13620)"/>
    <property type="match status" value="1"/>
</dbReference>
<proteinExistence type="predicted"/>
<dbReference type="InterPro" id="IPR011051">
    <property type="entry name" value="RmlC_Cupin_sf"/>
</dbReference>
<organism evidence="2">
    <name type="scientific">Eremomyces bilateralis CBS 781.70</name>
    <dbReference type="NCBI Taxonomy" id="1392243"/>
    <lineage>
        <taxon>Eukaryota</taxon>
        <taxon>Fungi</taxon>
        <taxon>Dikarya</taxon>
        <taxon>Ascomycota</taxon>
        <taxon>Pezizomycotina</taxon>
        <taxon>Dothideomycetes</taxon>
        <taxon>Dothideomycetes incertae sedis</taxon>
        <taxon>Eremomycetales</taxon>
        <taxon>Eremomycetaceae</taxon>
        <taxon>Eremomyces</taxon>
    </lineage>
</organism>
<protein>
    <submittedName>
        <fullName evidence="2 4">Cupin domain-containing protein</fullName>
    </submittedName>
</protein>
<evidence type="ECO:0000259" key="1">
    <source>
        <dbReference type="Pfam" id="PF07883"/>
    </source>
</evidence>
<evidence type="ECO:0000313" key="3">
    <source>
        <dbReference type="Proteomes" id="UP000504638"/>
    </source>
</evidence>
<sequence>MVQQVADIAYDRTKPAPKIELVYQWPLKNVPNFSVLALRVSFPPGGSSPPHRHGGASVAATIIKGTAYNKMNNDPTRLFSEGEAWYEAPGCHHKTSENASQTEELILLATFVVETKVVDEGGMGALVQVDEEYKDVVIHF</sequence>
<dbReference type="Gene3D" id="2.60.120.10">
    <property type="entry name" value="Jelly Rolls"/>
    <property type="match status" value="1"/>
</dbReference>
<evidence type="ECO:0000313" key="2">
    <source>
        <dbReference type="EMBL" id="KAF1814706.1"/>
    </source>
</evidence>
<name>A0A6G1G9T8_9PEZI</name>
<dbReference type="InterPro" id="IPR014710">
    <property type="entry name" value="RmlC-like_jellyroll"/>
</dbReference>
<dbReference type="CDD" id="cd02234">
    <property type="entry name" value="cupin_BLR7677-like"/>
    <property type="match status" value="1"/>
</dbReference>
<keyword evidence="3" id="KW-1185">Reference proteome</keyword>
<gene>
    <name evidence="2 4" type="ORF">P152DRAFT_471383</name>
</gene>